<feature type="domain" description="Amidohydrolase-related" evidence="1">
    <location>
        <begin position="61"/>
        <end position="402"/>
    </location>
</feature>
<dbReference type="InterPro" id="IPR032466">
    <property type="entry name" value="Metal_Hydrolase"/>
</dbReference>
<dbReference type="SUPFAM" id="SSF51338">
    <property type="entry name" value="Composite domain of metallo-dependent hydrolases"/>
    <property type="match status" value="1"/>
</dbReference>
<evidence type="ECO:0000259" key="1">
    <source>
        <dbReference type="Pfam" id="PF01979"/>
    </source>
</evidence>
<organism evidence="3">
    <name type="scientific">Grosmannia clavigera (strain kw1407 / UAMH 11150)</name>
    <name type="common">Blue stain fungus</name>
    <name type="synonym">Graphiocladiella clavigera</name>
    <dbReference type="NCBI Taxonomy" id="655863"/>
    <lineage>
        <taxon>Eukaryota</taxon>
        <taxon>Fungi</taxon>
        <taxon>Dikarya</taxon>
        <taxon>Ascomycota</taxon>
        <taxon>Pezizomycotina</taxon>
        <taxon>Sordariomycetes</taxon>
        <taxon>Sordariomycetidae</taxon>
        <taxon>Ophiostomatales</taxon>
        <taxon>Ophiostomataceae</taxon>
        <taxon>Leptographium</taxon>
    </lineage>
</organism>
<dbReference type="OrthoDB" id="194468at2759"/>
<dbReference type="HOGENOM" id="CLU_012358_2_0_1"/>
<name>F0XB79_GROCL</name>
<gene>
    <name evidence="2" type="ORF">CMQ_5119</name>
</gene>
<dbReference type="GO" id="GO:0016810">
    <property type="term" value="F:hydrolase activity, acting on carbon-nitrogen (but not peptide) bonds"/>
    <property type="evidence" value="ECO:0007669"/>
    <property type="project" value="InterPro"/>
</dbReference>
<proteinExistence type="predicted"/>
<evidence type="ECO:0000313" key="2">
    <source>
        <dbReference type="EMBL" id="EFX04857.1"/>
    </source>
</evidence>
<dbReference type="RefSeq" id="XP_014174339.1">
    <property type="nucleotide sequence ID" value="XM_014318864.1"/>
</dbReference>
<reference evidence="2 3" key="1">
    <citation type="journal article" date="2011" name="Proc. Natl. Acad. Sci. U.S.A.">
        <title>Genome and transcriptome analyses of the mountain pine beetle-fungal symbiont Grosmannia clavigera, a lodgepole pine pathogen.</title>
        <authorList>
            <person name="DiGuistini S."/>
            <person name="Wang Y."/>
            <person name="Liao N.Y."/>
            <person name="Taylor G."/>
            <person name="Tanguay P."/>
            <person name="Feau N."/>
            <person name="Henrissat B."/>
            <person name="Chan S.K."/>
            <person name="Hesse-Orce U."/>
            <person name="Alamouti S.M."/>
            <person name="Tsui C.K.M."/>
            <person name="Docking R.T."/>
            <person name="Levasseur A."/>
            <person name="Haridas S."/>
            <person name="Robertson G."/>
            <person name="Birol I."/>
            <person name="Holt R.A."/>
            <person name="Marra M.A."/>
            <person name="Hamelin R.C."/>
            <person name="Hirst M."/>
            <person name="Jones S.J.M."/>
            <person name="Bohlmann J."/>
            <person name="Breuil C."/>
        </authorList>
    </citation>
    <scope>NUCLEOTIDE SEQUENCE [LARGE SCALE GENOMIC DNA]</scope>
    <source>
        <strain evidence="3">kw1407 / UAMH 11150</strain>
    </source>
</reference>
<dbReference type="Proteomes" id="UP000007796">
    <property type="component" value="Unassembled WGS sequence"/>
</dbReference>
<dbReference type="eggNOG" id="KOG3968">
    <property type="taxonomic scope" value="Eukaryota"/>
</dbReference>
<dbReference type="Gene3D" id="3.20.20.140">
    <property type="entry name" value="Metal-dependent hydrolases"/>
    <property type="match status" value="1"/>
</dbReference>
<dbReference type="InterPro" id="IPR006680">
    <property type="entry name" value="Amidohydro-rel"/>
</dbReference>
<dbReference type="EMBL" id="GL629756">
    <property type="protein sequence ID" value="EFX04857.1"/>
    <property type="molecule type" value="Genomic_DNA"/>
</dbReference>
<dbReference type="InterPro" id="IPR050287">
    <property type="entry name" value="MTA/SAH_deaminase"/>
</dbReference>
<protein>
    <submittedName>
        <fullName evidence="2">N-ethylammeline chlorohydrolase</fullName>
    </submittedName>
</protein>
<dbReference type="Pfam" id="PF01979">
    <property type="entry name" value="Amidohydro_1"/>
    <property type="match status" value="1"/>
</dbReference>
<accession>F0XB79</accession>
<dbReference type="SUPFAM" id="SSF51556">
    <property type="entry name" value="Metallo-dependent hydrolases"/>
    <property type="match status" value="1"/>
</dbReference>
<dbReference type="GeneID" id="25978406"/>
<dbReference type="InParanoid" id="F0XB79"/>
<dbReference type="Gene3D" id="2.30.40.10">
    <property type="entry name" value="Urease, subunit C, domain 1"/>
    <property type="match status" value="1"/>
</dbReference>
<sequence length="439" mass="47654">MSRIVIYNTTVLTLDDEDTFYYPGTVEIVNDRIAGVYGGSPSAESLTDPTTTVIDGTDKLGFGDELPLKEYLEEVWYPSVRALNEERTFVAAMHSYCAALKSGTTTVNDMYRFVGARVRAADEIGIRATLGGEIALAEHGLDSLADNEAAFWAHNKQQRLSSSSDGRVRVWLGLEWMLTSDLALLQAVGRAKKALGTGLHLHLCESEGEVVETRACYGGRSPVQLAYEAGLLGPDTVAAHCVHLDDEDVQLLAATGTSVSYDAGSNAKLGNGIARLQDLLAAGVNVGIGIDAFECENSPDMFAQMKIASLVQRALHRDASLGRPHEILRMATRNGAHALGIDAGVVREGAKADLIVLDLTHNHMFTPLLHDPARRKTMLESHLVFGCNGSAVQHSIVDGKIVLRDFQILAIDEEDLRKQMDALFEDIAREMPSLVRKVN</sequence>
<dbReference type="InterPro" id="IPR011059">
    <property type="entry name" value="Metal-dep_hydrolase_composite"/>
</dbReference>
<keyword evidence="3" id="KW-1185">Reference proteome</keyword>
<dbReference type="PANTHER" id="PTHR43794:SF5">
    <property type="entry name" value="CHLOROHYDROLASE FAMILY PROTEIN"/>
    <property type="match status" value="1"/>
</dbReference>
<dbReference type="STRING" id="655863.F0XB79"/>
<dbReference type="AlphaFoldDB" id="F0XB79"/>
<evidence type="ECO:0000313" key="3">
    <source>
        <dbReference type="Proteomes" id="UP000007796"/>
    </source>
</evidence>
<keyword evidence="2" id="KW-0378">Hydrolase</keyword>
<dbReference type="PANTHER" id="PTHR43794">
    <property type="entry name" value="AMINOHYDROLASE SSNA-RELATED"/>
    <property type="match status" value="1"/>
</dbReference>